<dbReference type="SMART" id="SM00364">
    <property type="entry name" value="LRR_BAC"/>
    <property type="match status" value="3"/>
</dbReference>
<feature type="domain" description="LRRCT" evidence="17">
    <location>
        <begin position="654"/>
        <end position="701"/>
    </location>
</feature>
<dbReference type="AlphaFoldDB" id="A0A3B3S7V2"/>
<evidence type="ECO:0000256" key="11">
    <source>
        <dbReference type="ARBA" id="ARBA00064652"/>
    </source>
</evidence>
<feature type="domain" description="LRRNT" evidence="16">
    <location>
        <begin position="28"/>
        <end position="62"/>
    </location>
</feature>
<dbReference type="SUPFAM" id="SSF52058">
    <property type="entry name" value="L domain-like"/>
    <property type="match status" value="2"/>
</dbReference>
<reference evidence="18" key="2">
    <citation type="submission" date="2025-09" db="UniProtKB">
        <authorList>
            <consortium name="Ensembl"/>
        </authorList>
    </citation>
    <scope>IDENTIFICATION</scope>
</reference>
<evidence type="ECO:0000259" key="17">
    <source>
        <dbReference type="SMART" id="SM00082"/>
    </source>
</evidence>
<dbReference type="FunFam" id="3.80.10.10:FF:000368">
    <property type="entry name" value="Chondroadherin like"/>
    <property type="match status" value="1"/>
</dbReference>
<evidence type="ECO:0000256" key="10">
    <source>
        <dbReference type="ARBA" id="ARBA00061422"/>
    </source>
</evidence>
<evidence type="ECO:0000256" key="4">
    <source>
        <dbReference type="ARBA" id="ARBA00022614"/>
    </source>
</evidence>
<evidence type="ECO:0000256" key="8">
    <source>
        <dbReference type="ARBA" id="ARBA00023180"/>
    </source>
</evidence>
<proteinExistence type="inferred from homology"/>
<evidence type="ECO:0000256" key="6">
    <source>
        <dbReference type="ARBA" id="ARBA00022737"/>
    </source>
</evidence>
<evidence type="ECO:0000256" key="12">
    <source>
        <dbReference type="ARBA" id="ARBA00071892"/>
    </source>
</evidence>
<dbReference type="InterPro" id="IPR001611">
    <property type="entry name" value="Leu-rich_rpt"/>
</dbReference>
<evidence type="ECO:0000313" key="19">
    <source>
        <dbReference type="Proteomes" id="UP000261540"/>
    </source>
</evidence>
<dbReference type="GeneTree" id="ENSGT00940000165277"/>
<comment type="subunit">
    <text evidence="11">Associates with collagen and binds to collagen fibrils.</text>
</comment>
<feature type="domain" description="LRRNT" evidence="16">
    <location>
        <begin position="381"/>
        <end position="415"/>
    </location>
</feature>
<dbReference type="InterPro" id="IPR032675">
    <property type="entry name" value="LRR_dom_sf"/>
</dbReference>
<accession>A0A3B3S7V2</accession>
<comment type="subcellular location">
    <subcellularLocation>
        <location evidence="1">Secreted</location>
        <location evidence="1">Extracellular space</location>
        <location evidence="1">Extracellular matrix</location>
    </subcellularLocation>
</comment>
<dbReference type="PIRSF" id="PIRSF037595">
    <property type="entry name" value="Toll-like_receptor"/>
    <property type="match status" value="1"/>
</dbReference>
<dbReference type="PROSITE" id="PS51450">
    <property type="entry name" value="LRR"/>
    <property type="match status" value="3"/>
</dbReference>
<reference evidence="18" key="1">
    <citation type="submission" date="2025-08" db="UniProtKB">
        <authorList>
            <consortium name="Ensembl"/>
        </authorList>
    </citation>
    <scope>IDENTIFICATION</scope>
</reference>
<dbReference type="Pfam" id="PF01463">
    <property type="entry name" value="LRRCT"/>
    <property type="match status" value="2"/>
</dbReference>
<dbReference type="InterPro" id="IPR000483">
    <property type="entry name" value="Cys-rich_flank_reg_C"/>
</dbReference>
<keyword evidence="6" id="KW-0677">Repeat</keyword>
<evidence type="ECO:0000256" key="1">
    <source>
        <dbReference type="ARBA" id="ARBA00004498"/>
    </source>
</evidence>
<evidence type="ECO:0000256" key="14">
    <source>
        <dbReference type="SAM" id="MobiDB-lite"/>
    </source>
</evidence>
<evidence type="ECO:0000256" key="9">
    <source>
        <dbReference type="ARBA" id="ARBA00053126"/>
    </source>
</evidence>
<keyword evidence="2" id="KW-0964">Secreted</keyword>
<feature type="region of interest" description="Disordered" evidence="14">
    <location>
        <begin position="699"/>
        <end position="755"/>
    </location>
</feature>
<keyword evidence="3" id="KW-0272">Extracellular matrix</keyword>
<keyword evidence="13" id="KW-0395">Inflammatory response</keyword>
<organism evidence="18 19">
    <name type="scientific">Paramormyrops kingsleyae</name>
    <dbReference type="NCBI Taxonomy" id="1676925"/>
    <lineage>
        <taxon>Eukaryota</taxon>
        <taxon>Metazoa</taxon>
        <taxon>Chordata</taxon>
        <taxon>Craniata</taxon>
        <taxon>Vertebrata</taxon>
        <taxon>Euteleostomi</taxon>
        <taxon>Actinopterygii</taxon>
        <taxon>Neopterygii</taxon>
        <taxon>Teleostei</taxon>
        <taxon>Osteoglossocephala</taxon>
        <taxon>Osteoglossomorpha</taxon>
        <taxon>Osteoglossiformes</taxon>
        <taxon>Mormyridae</taxon>
        <taxon>Paramormyrops</taxon>
    </lineage>
</organism>
<dbReference type="STRING" id="1676925.ENSPKIP00000026837"/>
<feature type="domain" description="LRRCT" evidence="17">
    <location>
        <begin position="305"/>
        <end position="353"/>
    </location>
</feature>
<dbReference type="InterPro" id="IPR003591">
    <property type="entry name" value="Leu-rich_rpt_typical-subtyp"/>
</dbReference>
<dbReference type="PANTHER" id="PTHR24369:SF211">
    <property type="entry name" value="LEUCINE-RICH REPEAT-CONTAINING PROTEIN 15-LIKE"/>
    <property type="match status" value="1"/>
</dbReference>
<dbReference type="Gene3D" id="3.80.10.10">
    <property type="entry name" value="Ribonuclease Inhibitor"/>
    <property type="match status" value="3"/>
</dbReference>
<keyword evidence="19" id="KW-1185">Reference proteome</keyword>
<feature type="signal peptide" evidence="15">
    <location>
        <begin position="1"/>
        <end position="26"/>
    </location>
</feature>
<evidence type="ECO:0000256" key="13">
    <source>
        <dbReference type="PIRNR" id="PIRNR037595"/>
    </source>
</evidence>
<protein>
    <recommendedName>
        <fullName evidence="12">Chondroadherin-like protein</fullName>
    </recommendedName>
</protein>
<evidence type="ECO:0000259" key="16">
    <source>
        <dbReference type="SMART" id="SM00013"/>
    </source>
</evidence>
<dbReference type="FunFam" id="3.80.10.10:FF:000059">
    <property type="entry name" value="Chondroadherin like"/>
    <property type="match status" value="1"/>
</dbReference>
<evidence type="ECO:0000313" key="18">
    <source>
        <dbReference type="Ensembl" id="ENSPKIP00000026837.1"/>
    </source>
</evidence>
<dbReference type="InterPro" id="IPR000372">
    <property type="entry name" value="LRRNT"/>
</dbReference>
<keyword evidence="5 15" id="KW-0732">Signal</keyword>
<keyword evidence="7" id="KW-1015">Disulfide bond</keyword>
<keyword evidence="8" id="KW-0325">Glycoprotein</keyword>
<evidence type="ECO:0000256" key="2">
    <source>
        <dbReference type="ARBA" id="ARBA00022525"/>
    </source>
</evidence>
<dbReference type="Ensembl" id="ENSPKIT00000007597.1">
    <property type="protein sequence ID" value="ENSPKIP00000026837.1"/>
    <property type="gene ID" value="ENSPKIG00000009110.1"/>
</dbReference>
<dbReference type="GO" id="GO:0005886">
    <property type="term" value="C:plasma membrane"/>
    <property type="evidence" value="ECO:0007669"/>
    <property type="project" value="TreeGrafter"/>
</dbReference>
<feature type="compositionally biased region" description="Low complexity" evidence="14">
    <location>
        <begin position="716"/>
        <end position="731"/>
    </location>
</feature>
<feature type="chain" id="PRO_5017280431" description="Chondroadherin-like protein" evidence="15">
    <location>
        <begin position="27"/>
        <end position="755"/>
    </location>
</feature>
<dbReference type="SMART" id="SM00082">
    <property type="entry name" value="LRRCT"/>
    <property type="match status" value="2"/>
</dbReference>
<sequence length="755" mass="84568">MFVVSAVSVWPHVALILSLGVATVHPSKCPRACVCDNIQLTVACVGKNLTEVPSTINEITVKLNLRGNSIQELPSGAFRHTPYLTHLYLQWCDLRRVREGAFRSLGRLVFLNLANNNIEILYQETFDGLSSLKQLLLDHNRVEEIQPGAFSQLGLLNLLSLTHNRLEYLPNLAFQGLQNIRWLRLSHNTVNYLAVEAFAGLFSLARLSLDHNELQFFPTEVMTRYNILTRLELSYNPMTYLGEETVAMPKLTHLFLDHMSLQDFSYMALALAPGLVHLDLSHNQLQSLQPLMGPEKLTRLNLTGNPVYCSCYLRPLREWAARGWLRLAGVCANPQHLSGESLDGLHPNDLRCQSQEAMLRAEQEYQNRARPPATPRPDRVQCPDNCNCENETLHSSCENRGFTKIPRGFFPDTRLLDLRGNHFHYIPGNSFPGLSQVVSLHLQRCKIHEVESGAFKGMKNLVYLYLSENDLFSLSADAFTGLPQLTYLHLERNKFTRFPREAFKLLPNLLALHLEHNLMSKLELGILVGAEKLRDLYLTSNSIGTVAPGAFDRAPGLEVLHLGANQLTEVPTDSLRNTPSLAELRLSANPIRWIGPKAFFPFAHSLKHLFLDGMKLEKGLGAGLRSLLLEGNRLEELPSLFPLAGLEVINLAENPLLCDCPLLPLREWIEKVNLKVRASCGHPPELKGRRVKDVHVFKSCPGERPLPNEPPKSPRAPKAAQPKAAHVKATAVKLRHAGGQKSSVSKSTAKKKKLQ</sequence>
<name>A0A3B3S7V2_9TELE</name>
<evidence type="ECO:0000256" key="3">
    <source>
        <dbReference type="ARBA" id="ARBA00022530"/>
    </source>
</evidence>
<dbReference type="Pfam" id="PF13855">
    <property type="entry name" value="LRR_8"/>
    <property type="match status" value="4"/>
</dbReference>
<comment type="similarity">
    <text evidence="13">Belongs to the Toll-like receptor family.</text>
</comment>
<dbReference type="PANTHER" id="PTHR24369">
    <property type="entry name" value="ANTIGEN BSP, PUTATIVE-RELATED"/>
    <property type="match status" value="1"/>
</dbReference>
<keyword evidence="13" id="KW-0399">Innate immunity</keyword>
<evidence type="ECO:0000256" key="15">
    <source>
        <dbReference type="SAM" id="SignalP"/>
    </source>
</evidence>
<comment type="function">
    <text evidence="9">Potential negative modulator of chondrocyte differentiation. Inhibits collagen fibrillogenesis in vitro. May influence chondrocyte's differentiation by acting on its cellular collagenous microenvironment.</text>
</comment>
<dbReference type="SMART" id="SM00369">
    <property type="entry name" value="LRR_TYP"/>
    <property type="match status" value="17"/>
</dbReference>
<evidence type="ECO:0000256" key="7">
    <source>
        <dbReference type="ARBA" id="ARBA00023157"/>
    </source>
</evidence>
<dbReference type="FunFam" id="3.80.10.10:FF:000311">
    <property type="entry name" value="Chondroadherin-like a"/>
    <property type="match status" value="1"/>
</dbReference>
<dbReference type="Proteomes" id="UP000261540">
    <property type="component" value="Unplaced"/>
</dbReference>
<comment type="similarity">
    <text evidence="10">Belongs to the small leucine-rich proteoglycan (SLRP) family. SLRP class IV subfamily.</text>
</comment>
<keyword evidence="13" id="KW-0391">Immunity</keyword>
<keyword evidence="13" id="KW-0675">Receptor</keyword>
<keyword evidence="4" id="KW-0433">Leucine-rich repeat</keyword>
<dbReference type="InterPro" id="IPR017241">
    <property type="entry name" value="Toll-like_receptor"/>
</dbReference>
<evidence type="ECO:0000256" key="5">
    <source>
        <dbReference type="ARBA" id="ARBA00022729"/>
    </source>
</evidence>
<dbReference type="SMART" id="SM00013">
    <property type="entry name" value="LRRNT"/>
    <property type="match status" value="2"/>
</dbReference>
<dbReference type="InterPro" id="IPR050541">
    <property type="entry name" value="LRR_TM_domain-containing"/>
</dbReference>